<dbReference type="Proteomes" id="UP000003160">
    <property type="component" value="Unassembled WGS sequence"/>
</dbReference>
<dbReference type="InterPro" id="IPR029492">
    <property type="entry name" value="DUF4435"/>
</dbReference>
<protein>
    <recommendedName>
        <fullName evidence="1">DUF4435 domain-containing protein</fullName>
    </recommendedName>
</protein>
<name>D1PZ66_9BACT</name>
<organism evidence="2 3">
    <name type="scientific">Hallella bergensis DSM 17361</name>
    <dbReference type="NCBI Taxonomy" id="585502"/>
    <lineage>
        <taxon>Bacteria</taxon>
        <taxon>Pseudomonadati</taxon>
        <taxon>Bacteroidota</taxon>
        <taxon>Bacteroidia</taxon>
        <taxon>Bacteroidales</taxon>
        <taxon>Prevotellaceae</taxon>
        <taxon>Hallella</taxon>
    </lineage>
</organism>
<accession>D1PZ66</accession>
<evidence type="ECO:0000313" key="2">
    <source>
        <dbReference type="EMBL" id="EFA43300.1"/>
    </source>
</evidence>
<comment type="caution">
    <text evidence="2">The sequence shown here is derived from an EMBL/GenBank/DDBJ whole genome shotgun (WGS) entry which is preliminary data.</text>
</comment>
<dbReference type="eggNOG" id="COG1123">
    <property type="taxonomic scope" value="Bacteria"/>
</dbReference>
<keyword evidence="3" id="KW-1185">Reference proteome</keyword>
<proteinExistence type="predicted"/>
<feature type="domain" description="DUF4435" evidence="1">
    <location>
        <begin position="28"/>
        <end position="274"/>
    </location>
</feature>
<dbReference type="OrthoDB" id="1091676at2"/>
<dbReference type="RefSeq" id="WP_007174354.1">
    <property type="nucleotide sequence ID" value="NZ_GG704781.1"/>
</dbReference>
<dbReference type="HOGENOM" id="CLU_808550_0_0_10"/>
<evidence type="ECO:0000259" key="1">
    <source>
        <dbReference type="Pfam" id="PF14491"/>
    </source>
</evidence>
<gene>
    <name evidence="2" type="ORF">HMPREF0645_2251</name>
</gene>
<dbReference type="EMBL" id="ACKS01000082">
    <property type="protein sequence ID" value="EFA43300.1"/>
    <property type="molecule type" value="Genomic_DNA"/>
</dbReference>
<dbReference type="AlphaFoldDB" id="D1PZ66"/>
<dbReference type="Pfam" id="PF14491">
    <property type="entry name" value="DUF4435"/>
    <property type="match status" value="1"/>
</dbReference>
<evidence type="ECO:0000313" key="3">
    <source>
        <dbReference type="Proteomes" id="UP000003160"/>
    </source>
</evidence>
<sequence>MGKRLYDNLNSSYFEAANRLKSKSSRQKIVAYVESYDDVFFWRQILSQFETDKFYFEVMLPSRIKRLERGKKAVLMQLLFNKVGQNMIACVDADYDYLEQGATATSKEINTNPYIFHTYAYAIENLQCYAESLHNVCVAVTLNDHHVFDIEKYLADYSEAIFPLFVWSIWYYRTPNYNQFTITHFLNIIKTGHFSFNNAGNIIRNVRRKVGRKVEQLQQMNPNARESYAQVKEDIKRLGVTPKTTYLYIQGHHLFNKVVVPMLVKICERLMREREREITSQSVHGTQRRNELTCYTNSVEDVIPMLRKNYGYMRSEQFQVIKADVAKFIENFERNMNDKAPKQEQNT</sequence>
<reference evidence="2 3" key="1">
    <citation type="submission" date="2009-10" db="EMBL/GenBank/DDBJ databases">
        <authorList>
            <person name="Qin X."/>
            <person name="Bachman B."/>
            <person name="Battles P."/>
            <person name="Bell A."/>
            <person name="Bess C."/>
            <person name="Bickham C."/>
            <person name="Chaboub L."/>
            <person name="Chen D."/>
            <person name="Coyle M."/>
            <person name="Deiros D.R."/>
            <person name="Dinh H."/>
            <person name="Forbes L."/>
            <person name="Fowler G."/>
            <person name="Francisco L."/>
            <person name="Fu Q."/>
            <person name="Gubbala S."/>
            <person name="Hale W."/>
            <person name="Han Y."/>
            <person name="Hemphill L."/>
            <person name="Highlander S.K."/>
            <person name="Hirani K."/>
            <person name="Hogues M."/>
            <person name="Jackson L."/>
            <person name="Jakkamsetti A."/>
            <person name="Javaid M."/>
            <person name="Jiang H."/>
            <person name="Korchina V."/>
            <person name="Kovar C."/>
            <person name="Lara F."/>
            <person name="Lee S."/>
            <person name="Mata R."/>
            <person name="Mathew T."/>
            <person name="Moen C."/>
            <person name="Morales K."/>
            <person name="Munidasa M."/>
            <person name="Nazareth L."/>
            <person name="Ngo R."/>
            <person name="Nguyen L."/>
            <person name="Okwuonu G."/>
            <person name="Ongeri F."/>
            <person name="Patil S."/>
            <person name="Petrosino J."/>
            <person name="Pham C."/>
            <person name="Pham P."/>
            <person name="Pu L.-L."/>
            <person name="Puazo M."/>
            <person name="Raj R."/>
            <person name="Reid J."/>
            <person name="Rouhana J."/>
            <person name="Saada N."/>
            <person name="Shang Y."/>
            <person name="Simmons D."/>
            <person name="Thornton R."/>
            <person name="Warren J."/>
            <person name="Weissenberger G."/>
            <person name="Zhang J."/>
            <person name="Zhang L."/>
            <person name="Zhou C."/>
            <person name="Zhu D."/>
            <person name="Muzny D."/>
            <person name="Worley K."/>
            <person name="Gibbs R."/>
        </authorList>
    </citation>
    <scope>NUCLEOTIDE SEQUENCE [LARGE SCALE GENOMIC DNA]</scope>
    <source>
        <strain evidence="2 3">DSM 17361</strain>
    </source>
</reference>